<evidence type="ECO:0000313" key="1">
    <source>
        <dbReference type="EMBL" id="MEU1957000.1"/>
    </source>
</evidence>
<gene>
    <name evidence="1" type="ORF">ABZ510_34760</name>
</gene>
<dbReference type="EMBL" id="JBEYBF010000050">
    <property type="protein sequence ID" value="MEU1957000.1"/>
    <property type="molecule type" value="Genomic_DNA"/>
</dbReference>
<evidence type="ECO:0008006" key="3">
    <source>
        <dbReference type="Google" id="ProtNLM"/>
    </source>
</evidence>
<dbReference type="PANTHER" id="PTHR34613:SF1">
    <property type="entry name" value="SLL6017 PROTEIN"/>
    <property type="match status" value="1"/>
</dbReference>
<dbReference type="PANTHER" id="PTHR34613">
    <property type="entry name" value="SLL0800 PROTEIN"/>
    <property type="match status" value="1"/>
</dbReference>
<accession>A0ABV2X1G3</accession>
<evidence type="ECO:0000313" key="2">
    <source>
        <dbReference type="Proteomes" id="UP001550628"/>
    </source>
</evidence>
<organism evidence="1 2">
    <name type="scientific">Nocardia rhamnosiphila</name>
    <dbReference type="NCBI Taxonomy" id="426716"/>
    <lineage>
        <taxon>Bacteria</taxon>
        <taxon>Bacillati</taxon>
        <taxon>Actinomycetota</taxon>
        <taxon>Actinomycetes</taxon>
        <taxon>Mycobacteriales</taxon>
        <taxon>Nocardiaceae</taxon>
        <taxon>Nocardia</taxon>
    </lineage>
</organism>
<keyword evidence="2" id="KW-1185">Reference proteome</keyword>
<sequence length="291" mass="32154">MVGSRHEAMHRIFQHDPGVFARAFHELKLPFATPERVELLPTDLTEIRPVERRVDTLLRVTTEEGPFLLIVEAQTSKDPGKAESWAYYATYLRVIYQLPVYLLVVCRDEAVATWARNPVPNGAPRWPTVTVKPLVLGPGNVPVITDPAEAAADIPLTALSAITHAADPRINAILKALATALRGEDADDLAIVGELTELGLGDTPAADIWRQLMTVDLSFFRSPTAERLRAEGRTEGRTEGISGSILRVLERRGLEVDDEAHQRIRTCADVEVLERWLDRALVAESTGDLFA</sequence>
<protein>
    <recommendedName>
        <fullName evidence="3">Transposase</fullName>
    </recommendedName>
</protein>
<proteinExistence type="predicted"/>
<comment type="caution">
    <text evidence="1">The sequence shown here is derived from an EMBL/GenBank/DDBJ whole genome shotgun (WGS) entry which is preliminary data.</text>
</comment>
<reference evidence="1 2" key="1">
    <citation type="submission" date="2024-06" db="EMBL/GenBank/DDBJ databases">
        <title>The Natural Products Discovery Center: Release of the First 8490 Sequenced Strains for Exploring Actinobacteria Biosynthetic Diversity.</title>
        <authorList>
            <person name="Kalkreuter E."/>
            <person name="Kautsar S.A."/>
            <person name="Yang D."/>
            <person name="Bader C.D."/>
            <person name="Teijaro C.N."/>
            <person name="Fluegel L."/>
            <person name="Davis C.M."/>
            <person name="Simpson J.R."/>
            <person name="Lauterbach L."/>
            <person name="Steele A.D."/>
            <person name="Gui C."/>
            <person name="Meng S."/>
            <person name="Li G."/>
            <person name="Viehrig K."/>
            <person name="Ye F."/>
            <person name="Su P."/>
            <person name="Kiefer A.F."/>
            <person name="Nichols A."/>
            <person name="Cepeda A.J."/>
            <person name="Yan W."/>
            <person name="Fan B."/>
            <person name="Jiang Y."/>
            <person name="Adhikari A."/>
            <person name="Zheng C.-J."/>
            <person name="Schuster L."/>
            <person name="Cowan T.M."/>
            <person name="Smanski M.J."/>
            <person name="Chevrette M.G."/>
            <person name="De Carvalho L.P.S."/>
            <person name="Shen B."/>
        </authorList>
    </citation>
    <scope>NUCLEOTIDE SEQUENCE [LARGE SCALE GENOMIC DNA]</scope>
    <source>
        <strain evidence="1 2">NPDC019708</strain>
    </source>
</reference>
<dbReference type="Proteomes" id="UP001550628">
    <property type="component" value="Unassembled WGS sequence"/>
</dbReference>
<dbReference type="RefSeq" id="WP_356960030.1">
    <property type="nucleotide sequence ID" value="NZ_JBEYBD010000042.1"/>
</dbReference>
<name>A0ABV2X1G3_9NOCA</name>